<evidence type="ECO:0000313" key="1">
    <source>
        <dbReference type="EMBL" id="KAJ4822804.1"/>
    </source>
</evidence>
<name>A0A9Q0F264_9ROSI</name>
<proteinExistence type="predicted"/>
<evidence type="ECO:0000313" key="2">
    <source>
        <dbReference type="Proteomes" id="UP001141552"/>
    </source>
</evidence>
<gene>
    <name evidence="1" type="ORF">Tsubulata_050366</name>
</gene>
<sequence length="65" mass="7451">QNHLTEGKYDRKTVESEAKCYHVIFSRTSKATVTFSKEHAQTSLTPGSKDCAFFLCFPQVDFLLY</sequence>
<feature type="non-terminal residue" evidence="1">
    <location>
        <position position="1"/>
    </location>
</feature>
<dbReference type="EMBL" id="JAKUCV010007573">
    <property type="protein sequence ID" value="KAJ4822804.1"/>
    <property type="molecule type" value="Genomic_DNA"/>
</dbReference>
<comment type="caution">
    <text evidence="1">The sequence shown here is derived from an EMBL/GenBank/DDBJ whole genome shotgun (WGS) entry which is preliminary data.</text>
</comment>
<reference evidence="1" key="2">
    <citation type="journal article" date="2023" name="Plants (Basel)">
        <title>Annotation of the Turnera subulata (Passifloraceae) Draft Genome Reveals the S-Locus Evolved after the Divergence of Turneroideae from Passifloroideae in a Stepwise Manner.</title>
        <authorList>
            <person name="Henning P.M."/>
            <person name="Roalson E.H."/>
            <person name="Mir W."/>
            <person name="McCubbin A.G."/>
            <person name="Shore J.S."/>
        </authorList>
    </citation>
    <scope>NUCLEOTIDE SEQUENCE</scope>
    <source>
        <strain evidence="1">F60SS</strain>
    </source>
</reference>
<organism evidence="1 2">
    <name type="scientific">Turnera subulata</name>
    <dbReference type="NCBI Taxonomy" id="218843"/>
    <lineage>
        <taxon>Eukaryota</taxon>
        <taxon>Viridiplantae</taxon>
        <taxon>Streptophyta</taxon>
        <taxon>Embryophyta</taxon>
        <taxon>Tracheophyta</taxon>
        <taxon>Spermatophyta</taxon>
        <taxon>Magnoliopsida</taxon>
        <taxon>eudicotyledons</taxon>
        <taxon>Gunneridae</taxon>
        <taxon>Pentapetalae</taxon>
        <taxon>rosids</taxon>
        <taxon>fabids</taxon>
        <taxon>Malpighiales</taxon>
        <taxon>Passifloraceae</taxon>
        <taxon>Turnera</taxon>
    </lineage>
</organism>
<keyword evidence="2" id="KW-1185">Reference proteome</keyword>
<dbReference type="AlphaFoldDB" id="A0A9Q0F264"/>
<accession>A0A9Q0F264</accession>
<protein>
    <submittedName>
        <fullName evidence="1">Uncharacterized protein</fullName>
    </submittedName>
</protein>
<reference evidence="1" key="1">
    <citation type="submission" date="2022-02" db="EMBL/GenBank/DDBJ databases">
        <authorList>
            <person name="Henning P.M."/>
            <person name="McCubbin A.G."/>
            <person name="Shore J.S."/>
        </authorList>
    </citation>
    <scope>NUCLEOTIDE SEQUENCE</scope>
    <source>
        <strain evidence="1">F60SS</strain>
        <tissue evidence="1">Leaves</tissue>
    </source>
</reference>
<dbReference type="Proteomes" id="UP001141552">
    <property type="component" value="Unassembled WGS sequence"/>
</dbReference>